<dbReference type="GO" id="GO:0003677">
    <property type="term" value="F:DNA binding"/>
    <property type="evidence" value="ECO:0007669"/>
    <property type="project" value="InterPro"/>
</dbReference>
<dbReference type="GO" id="GO:0015074">
    <property type="term" value="P:DNA integration"/>
    <property type="evidence" value="ECO:0007669"/>
    <property type="project" value="InterPro"/>
</dbReference>
<name>A0A1I5YHQ4_9FIRM</name>
<feature type="domain" description="Tyr recombinase" evidence="2">
    <location>
        <begin position="126"/>
        <end position="310"/>
    </location>
</feature>
<dbReference type="PANTHER" id="PTHR30349:SF84">
    <property type="entry name" value="PHAGE-RELATED INTEGRASE"/>
    <property type="match status" value="1"/>
</dbReference>
<evidence type="ECO:0000313" key="4">
    <source>
        <dbReference type="Proteomes" id="UP000182624"/>
    </source>
</evidence>
<dbReference type="Pfam" id="PF00589">
    <property type="entry name" value="Phage_integrase"/>
    <property type="match status" value="1"/>
</dbReference>
<dbReference type="Proteomes" id="UP000182624">
    <property type="component" value="Unassembled WGS sequence"/>
</dbReference>
<dbReference type="AlphaFoldDB" id="A0A1I5YHQ4"/>
<reference evidence="4" key="1">
    <citation type="submission" date="2016-10" db="EMBL/GenBank/DDBJ databases">
        <authorList>
            <person name="Varghese N."/>
            <person name="Submissions S."/>
        </authorList>
    </citation>
    <scope>NUCLEOTIDE SEQUENCE [LARGE SCALE GENOMIC DNA]</scope>
    <source>
        <strain evidence="4">P18</strain>
    </source>
</reference>
<dbReference type="EMBL" id="FOXO01000047">
    <property type="protein sequence ID" value="SFQ43753.1"/>
    <property type="molecule type" value="Genomic_DNA"/>
</dbReference>
<dbReference type="InterPro" id="IPR013762">
    <property type="entry name" value="Integrase-like_cat_sf"/>
</dbReference>
<evidence type="ECO:0000256" key="1">
    <source>
        <dbReference type="ARBA" id="ARBA00023172"/>
    </source>
</evidence>
<sequence length="325" mass="36799">MANEARHIQPVGAKRGNYSKLNPQFAEIVDFFCSSEEDAERLSDSSIRSSASKATQFFYYLQKKGLMSFDDVREDDIISFFVKDGKPVYETSYRYRLSEFFEAVSGKYPVLSTFSAWLPYVRVTRKNIQYLTNEEVCLIKNACGSAESDLPLLCRAVVLLLLYTGLRGCDVAALTLDSILWESSMICLGQKKTSVPLTIPLPTVVGNALYDYLEEERKSDSRSFFITATGKDFKSSDVSYCVKKVFMAARIRQNKGDRQGSHIFRHHLATRLLEHEVAQPIISQILGHTDPVSIQAYLSADMKHLRDCALSIEDYPLCWEVAFHA</sequence>
<dbReference type="GO" id="GO:0006310">
    <property type="term" value="P:DNA recombination"/>
    <property type="evidence" value="ECO:0007669"/>
    <property type="project" value="UniProtKB-KW"/>
</dbReference>
<dbReference type="OrthoDB" id="9802329at2"/>
<dbReference type="InterPro" id="IPR002104">
    <property type="entry name" value="Integrase_catalytic"/>
</dbReference>
<proteinExistence type="predicted"/>
<dbReference type="SUPFAM" id="SSF56349">
    <property type="entry name" value="DNA breaking-rejoining enzymes"/>
    <property type="match status" value="1"/>
</dbReference>
<evidence type="ECO:0000313" key="3">
    <source>
        <dbReference type="EMBL" id="SFQ43753.1"/>
    </source>
</evidence>
<accession>A0A1I5YHQ4</accession>
<protein>
    <submittedName>
        <fullName evidence="3">Site-specific recombinase XerD</fullName>
    </submittedName>
</protein>
<gene>
    <name evidence="3" type="ORF">SAMN04487928_1472</name>
</gene>
<dbReference type="Gene3D" id="1.10.443.10">
    <property type="entry name" value="Intergrase catalytic core"/>
    <property type="match status" value="1"/>
</dbReference>
<dbReference type="PANTHER" id="PTHR30349">
    <property type="entry name" value="PHAGE INTEGRASE-RELATED"/>
    <property type="match status" value="1"/>
</dbReference>
<dbReference type="InterPro" id="IPR050090">
    <property type="entry name" value="Tyrosine_recombinase_XerCD"/>
</dbReference>
<dbReference type="InterPro" id="IPR011010">
    <property type="entry name" value="DNA_brk_join_enz"/>
</dbReference>
<dbReference type="RefSeq" id="WP_074891924.1">
    <property type="nucleotide sequence ID" value="NZ_FOXO01000047.1"/>
</dbReference>
<dbReference type="PROSITE" id="PS51898">
    <property type="entry name" value="TYR_RECOMBINASE"/>
    <property type="match status" value="1"/>
</dbReference>
<keyword evidence="4" id="KW-1185">Reference proteome</keyword>
<keyword evidence="1" id="KW-0233">DNA recombination</keyword>
<evidence type="ECO:0000259" key="2">
    <source>
        <dbReference type="PROSITE" id="PS51898"/>
    </source>
</evidence>
<organism evidence="3 4">
    <name type="scientific">Butyrivibrio proteoclasticus</name>
    <dbReference type="NCBI Taxonomy" id="43305"/>
    <lineage>
        <taxon>Bacteria</taxon>
        <taxon>Bacillati</taxon>
        <taxon>Bacillota</taxon>
        <taxon>Clostridia</taxon>
        <taxon>Lachnospirales</taxon>
        <taxon>Lachnospiraceae</taxon>
        <taxon>Butyrivibrio</taxon>
    </lineage>
</organism>